<feature type="compositionally biased region" description="Basic and acidic residues" evidence="1">
    <location>
        <begin position="180"/>
        <end position="190"/>
    </location>
</feature>
<name>A0A644T4Y4_9ZZZZ</name>
<feature type="compositionally biased region" description="Basic and acidic residues" evidence="1">
    <location>
        <begin position="215"/>
        <end position="225"/>
    </location>
</feature>
<gene>
    <name evidence="2" type="ORF">SDC9_07463</name>
</gene>
<organism evidence="2">
    <name type="scientific">bioreactor metagenome</name>
    <dbReference type="NCBI Taxonomy" id="1076179"/>
    <lineage>
        <taxon>unclassified sequences</taxon>
        <taxon>metagenomes</taxon>
        <taxon>ecological metagenomes</taxon>
    </lineage>
</organism>
<evidence type="ECO:0000313" key="2">
    <source>
        <dbReference type="EMBL" id="MPL61874.1"/>
    </source>
</evidence>
<proteinExistence type="predicted"/>
<dbReference type="AlphaFoldDB" id="A0A644T4Y4"/>
<protein>
    <submittedName>
        <fullName evidence="2">Uncharacterized protein</fullName>
    </submittedName>
</protein>
<evidence type="ECO:0000256" key="1">
    <source>
        <dbReference type="SAM" id="MobiDB-lite"/>
    </source>
</evidence>
<accession>A0A644T4Y4</accession>
<feature type="region of interest" description="Disordered" evidence="1">
    <location>
        <begin position="180"/>
        <end position="227"/>
    </location>
</feature>
<reference evidence="2" key="1">
    <citation type="submission" date="2019-08" db="EMBL/GenBank/DDBJ databases">
        <authorList>
            <person name="Kucharzyk K."/>
            <person name="Murdoch R.W."/>
            <person name="Higgins S."/>
            <person name="Loffler F."/>
        </authorList>
    </citation>
    <scope>NUCLEOTIDE SEQUENCE</scope>
</reference>
<sequence length="279" mass="31249">MGVPAPIKNKNAITKQLKDKDVKDIVNHINGDFFNVGGGKRIPDSRVVQSLANQAKIKTDTINIKQNSEEATVTVRAVAPNGASIDASVTHNFEVVMQDKIMSMLASNQANKLFIDINNPFMMDNSGNITPNLTLLGQKKIVKDMIQFKKFAVRDAETKADNRAQKKILNQEWREEDEIKSEKEEVEMVNKGKKVTTEPIKSPEPPNNNHVNVEYTKKQSKKEQTEDMVASDWLEKIKEDLKSKGKAADKPLIEAKCNGLVKNDDSFDESMKSRVLALI</sequence>
<dbReference type="EMBL" id="VSSQ01000016">
    <property type="protein sequence ID" value="MPL61874.1"/>
    <property type="molecule type" value="Genomic_DNA"/>
</dbReference>
<comment type="caution">
    <text evidence="2">The sequence shown here is derived from an EMBL/GenBank/DDBJ whole genome shotgun (WGS) entry which is preliminary data.</text>
</comment>